<accession>A0A6H5H6L4</accession>
<dbReference type="EMBL" id="CADCXU010024153">
    <property type="protein sequence ID" value="CAB0011426.1"/>
    <property type="molecule type" value="Genomic_DNA"/>
</dbReference>
<name>A0A6H5H6L4_9HEMI</name>
<sequence>MKSDWLPVLRSQSWLKGQMNSYLGNTCLESISADESERSGNMGAGRAADPRQAPAGQAAAQG</sequence>
<feature type="region of interest" description="Disordered" evidence="1">
    <location>
        <begin position="33"/>
        <end position="62"/>
    </location>
</feature>
<protein>
    <submittedName>
        <fullName evidence="2">Uncharacterized protein</fullName>
    </submittedName>
</protein>
<organism evidence="2 3">
    <name type="scientific">Nesidiocoris tenuis</name>
    <dbReference type="NCBI Taxonomy" id="355587"/>
    <lineage>
        <taxon>Eukaryota</taxon>
        <taxon>Metazoa</taxon>
        <taxon>Ecdysozoa</taxon>
        <taxon>Arthropoda</taxon>
        <taxon>Hexapoda</taxon>
        <taxon>Insecta</taxon>
        <taxon>Pterygota</taxon>
        <taxon>Neoptera</taxon>
        <taxon>Paraneoptera</taxon>
        <taxon>Hemiptera</taxon>
        <taxon>Heteroptera</taxon>
        <taxon>Panheteroptera</taxon>
        <taxon>Cimicomorpha</taxon>
        <taxon>Miridae</taxon>
        <taxon>Dicyphina</taxon>
        <taxon>Nesidiocoris</taxon>
    </lineage>
</organism>
<keyword evidence="3" id="KW-1185">Reference proteome</keyword>
<evidence type="ECO:0000313" key="2">
    <source>
        <dbReference type="EMBL" id="CAB0011426.1"/>
    </source>
</evidence>
<gene>
    <name evidence="2" type="ORF">NTEN_LOCUS16378</name>
</gene>
<evidence type="ECO:0000256" key="1">
    <source>
        <dbReference type="SAM" id="MobiDB-lite"/>
    </source>
</evidence>
<reference evidence="2 3" key="1">
    <citation type="submission" date="2020-02" db="EMBL/GenBank/DDBJ databases">
        <authorList>
            <person name="Ferguson B K."/>
        </authorList>
    </citation>
    <scope>NUCLEOTIDE SEQUENCE [LARGE SCALE GENOMIC DNA]</scope>
</reference>
<dbReference type="Proteomes" id="UP000479000">
    <property type="component" value="Unassembled WGS sequence"/>
</dbReference>
<evidence type="ECO:0000313" key="3">
    <source>
        <dbReference type="Proteomes" id="UP000479000"/>
    </source>
</evidence>
<dbReference type="AlphaFoldDB" id="A0A6H5H6L4"/>
<feature type="compositionally biased region" description="Low complexity" evidence="1">
    <location>
        <begin position="44"/>
        <end position="62"/>
    </location>
</feature>
<proteinExistence type="predicted"/>